<dbReference type="EMBL" id="SWCJ01000003">
    <property type="protein sequence ID" value="TKB56813.1"/>
    <property type="molecule type" value="Genomic_DNA"/>
</dbReference>
<dbReference type="Proteomes" id="UP000305675">
    <property type="component" value="Unassembled WGS sequence"/>
</dbReference>
<protein>
    <submittedName>
        <fullName evidence="2">TIGR04219 family outer membrane beta-barrel protein</fullName>
    </submittedName>
</protein>
<comment type="caution">
    <text evidence="2">The sequence shown here is derived from an EMBL/GenBank/DDBJ whole genome shotgun (WGS) entry which is preliminary data.</text>
</comment>
<evidence type="ECO:0000256" key="1">
    <source>
        <dbReference type="SAM" id="SignalP"/>
    </source>
</evidence>
<dbReference type="InterPro" id="IPR026387">
    <property type="entry name" value="OMP_w_GlyGly"/>
</dbReference>
<dbReference type="AlphaFoldDB" id="A0A4U1BQ81"/>
<keyword evidence="1" id="KW-0732">Signal</keyword>
<dbReference type="NCBIfam" id="TIGR04219">
    <property type="entry name" value="OMP_w_GlyGly"/>
    <property type="match status" value="1"/>
</dbReference>
<name>A0A4U1BQ81_9GAMM</name>
<accession>A0A4U1BQ81</accession>
<feature type="signal peptide" evidence="1">
    <location>
        <begin position="1"/>
        <end position="22"/>
    </location>
</feature>
<dbReference type="RefSeq" id="WP_136862616.1">
    <property type="nucleotide sequence ID" value="NZ_SWCJ01000003.1"/>
</dbReference>
<gene>
    <name evidence="2" type="ORF">FCL42_06680</name>
</gene>
<proteinExistence type="predicted"/>
<feature type="chain" id="PRO_5020623960" evidence="1">
    <location>
        <begin position="23"/>
        <end position="221"/>
    </location>
</feature>
<reference evidence="2 3" key="1">
    <citation type="submission" date="2019-04" db="EMBL/GenBank/DDBJ databases">
        <authorList>
            <person name="Hwang J.C."/>
        </authorList>
    </citation>
    <scope>NUCLEOTIDE SEQUENCE [LARGE SCALE GENOMIC DNA]</scope>
    <source>
        <strain evidence="2 3">IMCC35002</strain>
    </source>
</reference>
<organism evidence="2 3">
    <name type="scientific">Ferrimonas aestuarii</name>
    <dbReference type="NCBI Taxonomy" id="2569539"/>
    <lineage>
        <taxon>Bacteria</taxon>
        <taxon>Pseudomonadati</taxon>
        <taxon>Pseudomonadota</taxon>
        <taxon>Gammaproteobacteria</taxon>
        <taxon>Alteromonadales</taxon>
        <taxon>Ferrimonadaceae</taxon>
        <taxon>Ferrimonas</taxon>
    </lineage>
</organism>
<dbReference type="OrthoDB" id="6708408at2"/>
<evidence type="ECO:0000313" key="2">
    <source>
        <dbReference type="EMBL" id="TKB56813.1"/>
    </source>
</evidence>
<keyword evidence="3" id="KW-1185">Reference proteome</keyword>
<evidence type="ECO:0000313" key="3">
    <source>
        <dbReference type="Proteomes" id="UP000305675"/>
    </source>
</evidence>
<sequence>MRQQLGLIALCVSAAISTSAQADALGIKLGLDLQQSEVEGNVRGADQGWDDSYRVSGYVAFEHFIPLVPNVMIRHNQQESDGNNALAADLTNTDFVLYYELLDNGVVSLDVGANYRIYDGEVSRDSFSSDTLDDGTILGYAKGQVNLVGTGLFAFVDVSAGGFDDKSISDYQVGLGWNLDMLAIDLNIKGGYRQHSFDVQDWGTNTDLEFSGYFVGAEIHF</sequence>